<dbReference type="Gene3D" id="1.20.1540.10">
    <property type="entry name" value="Rhomboid-like"/>
    <property type="match status" value="1"/>
</dbReference>
<dbReference type="InterPro" id="IPR022764">
    <property type="entry name" value="Peptidase_S54_rhomboid_dom"/>
</dbReference>
<dbReference type="PROSITE" id="PS50005">
    <property type="entry name" value="TPR"/>
    <property type="match status" value="2"/>
</dbReference>
<feature type="transmembrane region" description="Helical" evidence="8">
    <location>
        <begin position="178"/>
        <end position="198"/>
    </location>
</feature>
<evidence type="ECO:0000256" key="8">
    <source>
        <dbReference type="SAM" id="Phobius"/>
    </source>
</evidence>
<evidence type="ECO:0000256" key="5">
    <source>
        <dbReference type="ARBA" id="ARBA00022989"/>
    </source>
</evidence>
<evidence type="ECO:0000256" key="7">
    <source>
        <dbReference type="PROSITE-ProRule" id="PRU00339"/>
    </source>
</evidence>
<protein>
    <submittedName>
        <fullName evidence="10">Rhomboid family intramembrane serine protease</fullName>
        <ecNumber evidence="10">3.4.21.105</ecNumber>
    </submittedName>
</protein>
<sequence>MYIKQEYYLWKLTYDLVTNHKFDIIYMNTDKSEVWLEREYKGKWHVLRLIHDELNWSNQLVKDIRYVQTQIKQNSRLFRGGKMHLYCIYISEFSPVDELRNLDIKTSKSIHKLHVNYIDDQKKQKEAAELFPTMNINQLDIPLHLEDIEYESQVNYLKQRLLSLKQQKQKENQQVFSYGREIFTFILLAINLILFGLMEWQGDSTSVLTLIEFGAKFNPAILEGEWWRIITSMFLHIGIIHLLMNMLALFYLGMAVERIYGSLRFICIYFLSGIFGGLASFMVNPQIAAGASGAIFGLFGALLFFGLKHKRLFFRTMGYNLLLIIGFNIAFGIFVPQIDNGAHLGGLVGGFIASMIVYLPKISFNYRQLVAALVYGVAISCMILLGIGNGEDENYALPQLHVSQELNEQEKYREVIKITTEAINEPGQYEAELRFNRSYAYTQVNQLSLAKKDLERVLELQPNMAEAHYNLALIYQTEGDLDSARTYAEEASRLQPENEDFQQLTKNLNSVE</sequence>
<evidence type="ECO:0000256" key="6">
    <source>
        <dbReference type="ARBA" id="ARBA00023136"/>
    </source>
</evidence>
<dbReference type="RefSeq" id="WP_204706750.1">
    <property type="nucleotide sequence ID" value="NZ_JBHSZV010000004.1"/>
</dbReference>
<feature type="transmembrane region" description="Helical" evidence="8">
    <location>
        <begin position="369"/>
        <end position="388"/>
    </location>
</feature>
<proteinExistence type="inferred from homology"/>
<dbReference type="PANTHER" id="PTHR43731">
    <property type="entry name" value="RHOMBOID PROTEASE"/>
    <property type="match status" value="1"/>
</dbReference>
<feature type="domain" description="Peptidase S54 rhomboid" evidence="9">
    <location>
        <begin position="224"/>
        <end position="358"/>
    </location>
</feature>
<feature type="transmembrane region" description="Helical" evidence="8">
    <location>
        <begin position="263"/>
        <end position="281"/>
    </location>
</feature>
<keyword evidence="7" id="KW-0802">TPR repeat</keyword>
<feature type="transmembrane region" description="Helical" evidence="8">
    <location>
        <begin position="226"/>
        <end position="251"/>
    </location>
</feature>
<keyword evidence="6 8" id="KW-0472">Membrane</keyword>
<keyword evidence="4 10" id="KW-0378">Hydrolase</keyword>
<dbReference type="InterPro" id="IPR035952">
    <property type="entry name" value="Rhomboid-like_sf"/>
</dbReference>
<dbReference type="SUPFAM" id="SSF48452">
    <property type="entry name" value="TPR-like"/>
    <property type="match status" value="1"/>
</dbReference>
<name>A0ABW2EI28_9BACI</name>
<dbReference type="EC" id="3.4.21.105" evidence="10"/>
<evidence type="ECO:0000256" key="3">
    <source>
        <dbReference type="ARBA" id="ARBA00022692"/>
    </source>
</evidence>
<organism evidence="10 11">
    <name type="scientific">Halobacillus seohaensis</name>
    <dbReference type="NCBI Taxonomy" id="447421"/>
    <lineage>
        <taxon>Bacteria</taxon>
        <taxon>Bacillati</taxon>
        <taxon>Bacillota</taxon>
        <taxon>Bacilli</taxon>
        <taxon>Bacillales</taxon>
        <taxon>Bacillaceae</taxon>
        <taxon>Halobacillus</taxon>
    </lineage>
</organism>
<dbReference type="InterPro" id="IPR019734">
    <property type="entry name" value="TPR_rpt"/>
</dbReference>
<dbReference type="Pfam" id="PF01694">
    <property type="entry name" value="Rhomboid"/>
    <property type="match status" value="1"/>
</dbReference>
<keyword evidence="5 8" id="KW-1133">Transmembrane helix</keyword>
<gene>
    <name evidence="10" type="ORF">ACFQIC_01920</name>
</gene>
<dbReference type="PANTHER" id="PTHR43731:SF14">
    <property type="entry name" value="PRESENILIN-ASSOCIATED RHOMBOID-LIKE PROTEIN, MITOCHONDRIAL"/>
    <property type="match status" value="1"/>
</dbReference>
<comment type="subcellular location">
    <subcellularLocation>
        <location evidence="1">Membrane</location>
        <topology evidence="1">Multi-pass membrane protein</topology>
    </subcellularLocation>
</comment>
<evidence type="ECO:0000259" key="9">
    <source>
        <dbReference type="Pfam" id="PF01694"/>
    </source>
</evidence>
<dbReference type="Pfam" id="PF14559">
    <property type="entry name" value="TPR_19"/>
    <property type="match status" value="1"/>
</dbReference>
<keyword evidence="10" id="KW-0645">Protease</keyword>
<comment type="similarity">
    <text evidence="2">Belongs to the peptidase S54 family.</text>
</comment>
<accession>A0ABW2EI28</accession>
<dbReference type="Proteomes" id="UP001596410">
    <property type="component" value="Unassembled WGS sequence"/>
</dbReference>
<feature type="transmembrane region" description="Helical" evidence="8">
    <location>
        <begin position="287"/>
        <end position="307"/>
    </location>
</feature>
<dbReference type="EMBL" id="JBHSZV010000004">
    <property type="protein sequence ID" value="MFC7060631.1"/>
    <property type="molecule type" value="Genomic_DNA"/>
</dbReference>
<dbReference type="Gene3D" id="1.25.40.10">
    <property type="entry name" value="Tetratricopeptide repeat domain"/>
    <property type="match status" value="1"/>
</dbReference>
<reference evidence="11" key="1">
    <citation type="journal article" date="2019" name="Int. J. Syst. Evol. Microbiol.">
        <title>The Global Catalogue of Microorganisms (GCM) 10K type strain sequencing project: providing services to taxonomists for standard genome sequencing and annotation.</title>
        <authorList>
            <consortium name="The Broad Institute Genomics Platform"/>
            <consortium name="The Broad Institute Genome Sequencing Center for Infectious Disease"/>
            <person name="Wu L."/>
            <person name="Ma J."/>
        </authorList>
    </citation>
    <scope>NUCLEOTIDE SEQUENCE [LARGE SCALE GENOMIC DNA]</scope>
    <source>
        <strain evidence="11">CGMCC 4.1621</strain>
    </source>
</reference>
<keyword evidence="3 8" id="KW-0812">Transmembrane</keyword>
<dbReference type="InterPro" id="IPR011990">
    <property type="entry name" value="TPR-like_helical_dom_sf"/>
</dbReference>
<evidence type="ECO:0000256" key="4">
    <source>
        <dbReference type="ARBA" id="ARBA00022801"/>
    </source>
</evidence>
<evidence type="ECO:0000256" key="1">
    <source>
        <dbReference type="ARBA" id="ARBA00004141"/>
    </source>
</evidence>
<dbReference type="GO" id="GO:0008233">
    <property type="term" value="F:peptidase activity"/>
    <property type="evidence" value="ECO:0007669"/>
    <property type="project" value="UniProtKB-KW"/>
</dbReference>
<keyword evidence="11" id="KW-1185">Reference proteome</keyword>
<comment type="caution">
    <text evidence="10">The sequence shown here is derived from an EMBL/GenBank/DDBJ whole genome shotgun (WGS) entry which is preliminary data.</text>
</comment>
<feature type="transmembrane region" description="Helical" evidence="8">
    <location>
        <begin position="344"/>
        <end position="362"/>
    </location>
</feature>
<evidence type="ECO:0000256" key="2">
    <source>
        <dbReference type="ARBA" id="ARBA00009045"/>
    </source>
</evidence>
<dbReference type="SMART" id="SM00028">
    <property type="entry name" value="TPR"/>
    <property type="match status" value="2"/>
</dbReference>
<dbReference type="SUPFAM" id="SSF144091">
    <property type="entry name" value="Rhomboid-like"/>
    <property type="match status" value="1"/>
</dbReference>
<feature type="transmembrane region" description="Helical" evidence="8">
    <location>
        <begin position="319"/>
        <end position="338"/>
    </location>
</feature>
<dbReference type="GO" id="GO:0006508">
    <property type="term" value="P:proteolysis"/>
    <property type="evidence" value="ECO:0007669"/>
    <property type="project" value="UniProtKB-KW"/>
</dbReference>
<feature type="repeat" description="TPR" evidence="7">
    <location>
        <begin position="465"/>
        <end position="498"/>
    </location>
</feature>
<feature type="repeat" description="TPR" evidence="7">
    <location>
        <begin position="431"/>
        <end position="464"/>
    </location>
</feature>
<dbReference type="InterPro" id="IPR050925">
    <property type="entry name" value="Rhomboid_protease_S54"/>
</dbReference>
<evidence type="ECO:0000313" key="10">
    <source>
        <dbReference type="EMBL" id="MFC7060631.1"/>
    </source>
</evidence>
<evidence type="ECO:0000313" key="11">
    <source>
        <dbReference type="Proteomes" id="UP001596410"/>
    </source>
</evidence>